<gene>
    <name evidence="2" type="ORF">GCM10010226_48780</name>
</gene>
<sequence length="99" mass="9827">MTVIVTSVRPGPVTGTGVGVAETGTEAEGEDEGEGEGGVEGDAETVADAVSFASAVPPSFPSPPEEQPARVSTPDAHTATTVALAVPLASTMSPHRADR</sequence>
<name>A0A918LWU3_9ACTN</name>
<keyword evidence="3" id="KW-1185">Reference proteome</keyword>
<feature type="compositionally biased region" description="Acidic residues" evidence="1">
    <location>
        <begin position="25"/>
        <end position="41"/>
    </location>
</feature>
<accession>A0A918LWU3</accession>
<evidence type="ECO:0000313" key="3">
    <source>
        <dbReference type="Proteomes" id="UP000646776"/>
    </source>
</evidence>
<comment type="caution">
    <text evidence="2">The sequence shown here is derived from an EMBL/GenBank/DDBJ whole genome shotgun (WGS) entry which is preliminary data.</text>
</comment>
<feature type="region of interest" description="Disordered" evidence="1">
    <location>
        <begin position="1"/>
        <end position="41"/>
    </location>
</feature>
<protein>
    <submittedName>
        <fullName evidence="2">Uncharacterized protein</fullName>
    </submittedName>
</protein>
<dbReference type="Proteomes" id="UP000646776">
    <property type="component" value="Unassembled WGS sequence"/>
</dbReference>
<organism evidence="2 3">
    <name type="scientific">Streptomyces phaeofaciens</name>
    <dbReference type="NCBI Taxonomy" id="68254"/>
    <lineage>
        <taxon>Bacteria</taxon>
        <taxon>Bacillati</taxon>
        <taxon>Actinomycetota</taxon>
        <taxon>Actinomycetes</taxon>
        <taxon>Kitasatosporales</taxon>
        <taxon>Streptomycetaceae</taxon>
        <taxon>Streptomyces</taxon>
    </lineage>
</organism>
<feature type="region of interest" description="Disordered" evidence="1">
    <location>
        <begin position="54"/>
        <end position="78"/>
    </location>
</feature>
<dbReference type="EMBL" id="BMSA01000015">
    <property type="protein sequence ID" value="GGT65353.1"/>
    <property type="molecule type" value="Genomic_DNA"/>
</dbReference>
<reference evidence="2" key="1">
    <citation type="journal article" date="2014" name="Int. J. Syst. Evol. Microbiol.">
        <title>Complete genome sequence of Corynebacterium casei LMG S-19264T (=DSM 44701T), isolated from a smear-ripened cheese.</title>
        <authorList>
            <consortium name="US DOE Joint Genome Institute (JGI-PGF)"/>
            <person name="Walter F."/>
            <person name="Albersmeier A."/>
            <person name="Kalinowski J."/>
            <person name="Ruckert C."/>
        </authorList>
    </citation>
    <scope>NUCLEOTIDE SEQUENCE</scope>
    <source>
        <strain evidence="2">JCM 4125</strain>
    </source>
</reference>
<dbReference type="AlphaFoldDB" id="A0A918LWU3"/>
<dbReference type="RefSeq" id="WP_229870498.1">
    <property type="nucleotide sequence ID" value="NZ_BMSA01000015.1"/>
</dbReference>
<evidence type="ECO:0000313" key="2">
    <source>
        <dbReference type="EMBL" id="GGT65353.1"/>
    </source>
</evidence>
<feature type="compositionally biased region" description="Low complexity" evidence="1">
    <location>
        <begin position="13"/>
        <end position="24"/>
    </location>
</feature>
<evidence type="ECO:0000256" key="1">
    <source>
        <dbReference type="SAM" id="MobiDB-lite"/>
    </source>
</evidence>
<reference evidence="2" key="2">
    <citation type="submission" date="2020-09" db="EMBL/GenBank/DDBJ databases">
        <authorList>
            <person name="Sun Q."/>
            <person name="Ohkuma M."/>
        </authorList>
    </citation>
    <scope>NUCLEOTIDE SEQUENCE</scope>
    <source>
        <strain evidence="2">JCM 4125</strain>
    </source>
</reference>
<proteinExistence type="predicted"/>